<dbReference type="Gene3D" id="3.40.50.300">
    <property type="entry name" value="P-loop containing nucleotide triphosphate hydrolases"/>
    <property type="match status" value="2"/>
</dbReference>
<dbReference type="InterPro" id="IPR004201">
    <property type="entry name" value="Cdc48_dom2"/>
</dbReference>
<keyword evidence="5" id="KW-0547">Nucleotide-binding</keyword>
<dbReference type="PROSITE" id="PS00674">
    <property type="entry name" value="AAA"/>
    <property type="match status" value="1"/>
</dbReference>
<dbReference type="Proteomes" id="UP000239899">
    <property type="component" value="Unassembled WGS sequence"/>
</dbReference>
<organism evidence="11 12">
    <name type="scientific">Chlorella sorokiniana</name>
    <name type="common">Freshwater green alga</name>
    <dbReference type="NCBI Taxonomy" id="3076"/>
    <lineage>
        <taxon>Eukaryota</taxon>
        <taxon>Viridiplantae</taxon>
        <taxon>Chlorophyta</taxon>
        <taxon>core chlorophytes</taxon>
        <taxon>Trebouxiophyceae</taxon>
        <taxon>Chlorellales</taxon>
        <taxon>Chlorellaceae</taxon>
        <taxon>Chlorella clade</taxon>
        <taxon>Chlorella</taxon>
    </lineage>
</organism>
<dbReference type="Pfam" id="PF23036">
    <property type="entry name" value="TRAPPC10_1st"/>
    <property type="match status" value="1"/>
</dbReference>
<feature type="compositionally biased region" description="Low complexity" evidence="8">
    <location>
        <begin position="1336"/>
        <end position="1357"/>
    </location>
</feature>
<evidence type="ECO:0000256" key="3">
    <source>
        <dbReference type="ARBA" id="ARBA00022448"/>
    </source>
</evidence>
<sequence length="2519" mass="264369">MGFPLKVTNCPAPELARTNRVYVAQSDPVAALGYIQLGSLVYTVEGHPQMEPGSIGLNAIQRRNVLVSTGDTVTVQQFQLPRASFEIALLTAEISFVSMAAAAKQLGGKEFDAAELSAHLALRYAGQVLTVGQQVTFEFQGSNYLFTVNGVMVADLNAEQLSAQCGLLVADSAYTFETQHNSGIKILGQKASVVTTQLFKHKEFNFEKLGIGGLDNQFEQIFRRAFASRVFPPSVVERLGIRHVRGVLLFGPPGTGKTLIARQIGKMLNGKEPKIVNGPEVLNKYVGASEENIRNLFKEAEVDYAKLGEASDLHVIIFDEIDAICKARGSVRDGSGVHDTIVNQLLTKIDGVDALNNILLIGMTNRRDMLDEALLRPGRLEVQVEIGLPDEQGRVQILKIHTSKMTTNSFLGRDVDLAELAARTKNFSGAEIEGLVKSATSFALNRQVDVSDLSKPIDEEAIKVTMADFLEALEEVKPAFGAVIESLESYRLHGMIDYGARYQHLLSSCRTLVQQVKSSDNTPLITCLLEGPAGTGKTALAATLAIESDFPFIKVVSAEAMVGYSEQGKCSQIAKVFDDAYKSPMSVIVLDDIERLLEYVAIGPRFSNAVLQTLLVLLKKQPPEGRKLFVVGTTSLGLVMQEMELAAAFNVALHVPLLNQVEQKSVLAQLHAFSGPELDAAVAELPDADVPVKRLLLLLDLARQGQPADQPQTSLTRWAQVLRDLAAPRPMQSPDGQFLPYITLDFINNRGEALALLRPLAATVAVPGQGIAAELQRTVLRALIEHGLIEQDGSWGLKSVAKQQDRRAAVRLLAAVLENQQFTKVLHDCRSAAQALFNLPGRSIELRGICDTQVAHGLAQFLSLLGTEEAADGVDEPVPLQRLLHLHQVPHPNLGTGMTSQTASAGPGTMAADAPEPLGVQMDDLGSGLWGERVKQAIEARVPLRNAVFSLSRAAVAVEELPVRYLDARDPALARLRQLSHSPAAWFRCPFAHVVLVSCLEYEDYKRDLRLRLRAMADTETAAPGQPELLFVYLRPAAADVAAKGPAKVFDSMRRDLNRRRERCVRLDPAPASSDPAAAGLLGLDEYERQLKDAIRAAFESRAAAYTEEVRRLMASRLDPSWSFPTLFLVKDGLAAMLESAGLLEDALREYSELEAAYLDSLQLPYQQPRRVFGGKPVAEDEAAALWAPWSSARSAAALPDAPPEWVMRQALFAAQARLLLKLHRHAEVADRGLKFVQSFGGALAQQQKAGTQPQLLREAWAFASCVSLAAATSRQQAARAEEKRRADHAGGRGARKPRGSELASPDAAAAGRSLSPGPQAGHASLQIKVDLGGSQQAQQAQQPATQQPTEEQAAAAVGLESSGEGQPEGAAAAAADQLARLSLGRRSAGAGNDSLSSSPHSTSTHQSFAAHGSMPDAGHAVAASPHVTPRSDGQNDVCAIERQVVSLLGDRGSRLAAKTAALPPAPDQAAAAAAAATNLPVWLVHWRLRAALSSQQLFNELFIELSEAAAKCYSQCGHLRNAALLRADVADALVKAGQLERAAELYDRQCRTFLREGWHALAAATLPKLAACQLAAGGAGLAQTAAALLALPAPYRGGDSQRQAACQLLLQAAALPDGGLGSSVQSTQGPGSPPAAATAAATEKAVNLSTPIWAAPAKGAVSRFYGRTTADGAPLMLPPPGAPGGAHAATVGDALALQIEVHSELPVALRLRQVSLTLGVLQEMTVIHSPRAASPLATLADARAGLRGSPGATSKAQLASSSFQVGALSLALEHADSSAAQERYESQWQLVEELSCSLVAVSPCSRSGGTGGIGGSGLPPSLQPVSSEVELPPGRSLLTFLAAPVKRGLYKALSLRARLDQLPFVVAVRPPRPLWPAGESSSSGKSAGGNGRRDSRTGGGQLVAEGGSADTTSGPQGEAVLMTVGPAQPRVELSLLAAGGSLIAGQEQWLGLALAPERDALHGARLELNWPLAAAAAGAPAGLPPPVPRKATGLVPHHRSVQSHGGEMRLSPLGSSVANLQTGQHTYVRPEHRSAVLLSAGPAGSSGGQAASQPPQLLQADGPTGSAAAWLLDGTMQQQLALPLVEEGRPICLWWRVTAGEVQAAPEQVHIQPAAPSQSARQVDHRRLGQPADPATQPAAVLDLPASLEYASGCQRSHSRALGAAVRQAFAVASAARALPGGVVALQCTLTSNMAVPARLAKLTLEPQPGFTVATNLLESLGLLPTSLPQFGSLTAAFLLSPDAAATPEHAPLPAKLAPSALVVEYSVDSQQQCGVAAAPLGPVGAMCRGAANGSSPSAPAARGVEQTPAADALQLLGSSENGSPRKGAAAASAGNGGAGSGSPTSTASGSEAGGEEAGSGRQHCCFRHRLTLEMPSVEGSSDGALVLVRLLGPFVATLGQPTTLCWRLERSGPPAAAGSDSSAAQEAPVAVPASRIAFEVLSESDAWRPAGRRFGGVTLAGHQGAVATVEATWVPLASGSLPVPVLSLQDVSFQEVYDAGLSLAGTNAITVVEPSSL</sequence>
<dbReference type="InterPro" id="IPR027417">
    <property type="entry name" value="P-loop_NTPase"/>
</dbReference>
<evidence type="ECO:0000256" key="6">
    <source>
        <dbReference type="ARBA" id="ARBA00022840"/>
    </source>
</evidence>
<dbReference type="GO" id="GO:0006891">
    <property type="term" value="P:intra-Golgi vesicle-mediated transport"/>
    <property type="evidence" value="ECO:0007669"/>
    <property type="project" value="TreeGrafter"/>
</dbReference>
<dbReference type="EMBL" id="LHPG02000009">
    <property type="protein sequence ID" value="PRW56074.1"/>
    <property type="molecule type" value="Genomic_DNA"/>
</dbReference>
<protein>
    <submittedName>
        <fullName evidence="11">Vesicle-fusing ATPase-like</fullName>
    </submittedName>
</protein>
<comment type="similarity">
    <text evidence="2">Belongs to the AAA ATPase family.</text>
</comment>
<dbReference type="GO" id="GO:0016887">
    <property type="term" value="F:ATP hydrolysis activity"/>
    <property type="evidence" value="ECO:0007669"/>
    <property type="project" value="InterPro"/>
</dbReference>
<dbReference type="InterPro" id="IPR056913">
    <property type="entry name" value="TRAPPC10/Trs130_N"/>
</dbReference>
<dbReference type="PANTHER" id="PTHR23078">
    <property type="entry name" value="VESICULAR-FUSION PROTEIN NSF"/>
    <property type="match status" value="1"/>
</dbReference>
<comment type="subcellular location">
    <subcellularLocation>
        <location evidence="1">Cytoplasm</location>
    </subcellularLocation>
</comment>
<feature type="domain" description="AAA+ ATPase" evidence="9">
    <location>
        <begin position="523"/>
        <end position="659"/>
    </location>
</feature>
<evidence type="ECO:0000313" key="11">
    <source>
        <dbReference type="EMBL" id="PRW56074.1"/>
    </source>
</evidence>
<dbReference type="SMART" id="SM01073">
    <property type="entry name" value="CDC48_N"/>
    <property type="match status" value="1"/>
</dbReference>
<evidence type="ECO:0000256" key="1">
    <source>
        <dbReference type="ARBA" id="ARBA00004496"/>
    </source>
</evidence>
<dbReference type="GO" id="GO:0043001">
    <property type="term" value="P:Golgi to plasma membrane protein transport"/>
    <property type="evidence" value="ECO:0007669"/>
    <property type="project" value="TreeGrafter"/>
</dbReference>
<dbReference type="CDD" id="cd19504">
    <property type="entry name" value="RecA-like_NSF-SEC18_r1-like"/>
    <property type="match status" value="1"/>
</dbReference>
<feature type="region of interest" description="Disordered" evidence="8">
    <location>
        <begin position="1874"/>
        <end position="1917"/>
    </location>
</feature>
<dbReference type="GO" id="GO:0005795">
    <property type="term" value="C:Golgi stack"/>
    <property type="evidence" value="ECO:0007669"/>
    <property type="project" value="TreeGrafter"/>
</dbReference>
<dbReference type="SUPFAM" id="SSF54585">
    <property type="entry name" value="Cdc48 domain 2-like"/>
    <property type="match status" value="1"/>
</dbReference>
<dbReference type="GO" id="GO:0005524">
    <property type="term" value="F:ATP binding"/>
    <property type="evidence" value="ECO:0007669"/>
    <property type="project" value="UniProtKB-KW"/>
</dbReference>
<dbReference type="InterPro" id="IPR041569">
    <property type="entry name" value="AAA_lid_3"/>
</dbReference>
<dbReference type="InterPro" id="IPR003959">
    <property type="entry name" value="ATPase_AAA_core"/>
</dbReference>
<dbReference type="InterPro" id="IPR003593">
    <property type="entry name" value="AAA+_ATPase"/>
</dbReference>
<feature type="region of interest" description="Disordered" evidence="8">
    <location>
        <begin position="1277"/>
        <end position="1376"/>
    </location>
</feature>
<evidence type="ECO:0000256" key="2">
    <source>
        <dbReference type="ARBA" id="ARBA00006914"/>
    </source>
</evidence>
<evidence type="ECO:0000256" key="4">
    <source>
        <dbReference type="ARBA" id="ARBA00022490"/>
    </source>
</evidence>
<dbReference type="InterPro" id="IPR003338">
    <property type="entry name" value="CDC4_N-term_subdom"/>
</dbReference>
<proteinExistence type="inferred from homology"/>
<feature type="compositionally biased region" description="Low complexity" evidence="8">
    <location>
        <begin position="2343"/>
        <end position="2352"/>
    </location>
</feature>
<keyword evidence="7" id="KW-0653">Protein transport</keyword>
<dbReference type="Pfam" id="PF00004">
    <property type="entry name" value="AAA"/>
    <property type="match status" value="2"/>
</dbReference>
<reference evidence="11 12" key="1">
    <citation type="journal article" date="2018" name="Plant J.">
        <title>Genome sequences of Chlorella sorokiniana UTEX 1602 and Micractinium conductrix SAG 241.80: implications to maltose excretion by a green alga.</title>
        <authorList>
            <person name="Arriola M.B."/>
            <person name="Velmurugan N."/>
            <person name="Zhang Y."/>
            <person name="Plunkett M.H."/>
            <person name="Hondzo H."/>
            <person name="Barney B.M."/>
        </authorList>
    </citation>
    <scope>NUCLEOTIDE SEQUENCE [LARGE SCALE GENOMIC DNA]</scope>
    <source>
        <strain evidence="12">UTEX 1602</strain>
    </source>
</reference>
<dbReference type="InterPro" id="IPR039812">
    <property type="entry name" value="Vesicle-fus_ATPase"/>
</dbReference>
<dbReference type="FunFam" id="3.40.50.300:FF:000166">
    <property type="entry name" value="vesicle-fusing ATPase isoform X1"/>
    <property type="match status" value="1"/>
</dbReference>
<name>A0A2P6TPW5_CHLSO</name>
<dbReference type="PANTHER" id="PTHR23078:SF3">
    <property type="entry name" value="VESICLE-FUSING ATPASE"/>
    <property type="match status" value="1"/>
</dbReference>
<evidence type="ECO:0000259" key="9">
    <source>
        <dbReference type="SMART" id="SM00382"/>
    </source>
</evidence>
<dbReference type="FunFam" id="3.40.50.300:FF:000187">
    <property type="entry name" value="Vesicular-fusion ATPase SEC18"/>
    <property type="match status" value="1"/>
</dbReference>
<feature type="compositionally biased region" description="Basic and acidic residues" evidence="8">
    <location>
        <begin position="1280"/>
        <end position="1291"/>
    </location>
</feature>
<evidence type="ECO:0000259" key="10">
    <source>
        <dbReference type="SMART" id="SM01073"/>
    </source>
</evidence>
<dbReference type="Pfam" id="PF02933">
    <property type="entry name" value="CDC48_2"/>
    <property type="match status" value="1"/>
</dbReference>
<feature type="domain" description="AAA+ ATPase" evidence="9">
    <location>
        <begin position="243"/>
        <end position="390"/>
    </location>
</feature>
<evidence type="ECO:0000256" key="7">
    <source>
        <dbReference type="ARBA" id="ARBA00022927"/>
    </source>
</evidence>
<comment type="caution">
    <text evidence="11">The sequence shown here is derived from an EMBL/GenBank/DDBJ whole genome shotgun (WGS) entry which is preliminary data.</text>
</comment>
<keyword evidence="6" id="KW-0067">ATP-binding</keyword>
<evidence type="ECO:0000256" key="5">
    <source>
        <dbReference type="ARBA" id="ARBA00022741"/>
    </source>
</evidence>
<feature type="region of interest" description="Disordered" evidence="8">
    <location>
        <begin position="2318"/>
        <end position="2362"/>
    </location>
</feature>
<dbReference type="SMART" id="SM00382">
    <property type="entry name" value="AAA"/>
    <property type="match status" value="2"/>
</dbReference>
<feature type="compositionally biased region" description="Low complexity" evidence="8">
    <location>
        <begin position="2042"/>
        <end position="2061"/>
    </location>
</feature>
<feature type="region of interest" description="Disordered" evidence="8">
    <location>
        <begin position="1811"/>
        <end position="1830"/>
    </location>
</feature>
<feature type="compositionally biased region" description="Low complexity" evidence="8">
    <location>
        <begin position="1819"/>
        <end position="1828"/>
    </location>
</feature>
<dbReference type="Gene3D" id="3.10.330.10">
    <property type="match status" value="1"/>
</dbReference>
<accession>A0A2P6TPW5</accession>
<dbReference type="Pfam" id="PF17862">
    <property type="entry name" value="AAA_lid_3"/>
    <property type="match status" value="1"/>
</dbReference>
<dbReference type="FunFam" id="1.10.8.60:FF:000049">
    <property type="entry name" value="Vesicle-fusing ATPase"/>
    <property type="match status" value="1"/>
</dbReference>
<feature type="compositionally biased region" description="Low complexity" evidence="8">
    <location>
        <begin position="1395"/>
        <end position="1408"/>
    </location>
</feature>
<evidence type="ECO:0000256" key="8">
    <source>
        <dbReference type="SAM" id="MobiDB-lite"/>
    </source>
</evidence>
<dbReference type="Gene3D" id="1.10.8.60">
    <property type="match status" value="1"/>
</dbReference>
<dbReference type="InterPro" id="IPR009010">
    <property type="entry name" value="Asp_de-COase-like_dom_sf"/>
</dbReference>
<evidence type="ECO:0000313" key="12">
    <source>
        <dbReference type="Proteomes" id="UP000239899"/>
    </source>
</evidence>
<feature type="domain" description="CDC48 N-terminal subdomain" evidence="10">
    <location>
        <begin position="4"/>
        <end position="80"/>
    </location>
</feature>
<dbReference type="GO" id="GO:0035494">
    <property type="term" value="P:SNARE complex disassembly"/>
    <property type="evidence" value="ECO:0007669"/>
    <property type="project" value="InterPro"/>
</dbReference>
<dbReference type="SUPFAM" id="SSF50692">
    <property type="entry name" value="ADC-like"/>
    <property type="match status" value="1"/>
</dbReference>
<keyword evidence="12" id="KW-1185">Reference proteome</keyword>
<dbReference type="Gene3D" id="2.40.40.20">
    <property type="match status" value="1"/>
</dbReference>
<dbReference type="InterPro" id="IPR029067">
    <property type="entry name" value="CDC48_domain_2-like_sf"/>
</dbReference>
<keyword evidence="3" id="KW-0813">Transport</keyword>
<feature type="region of interest" description="Disordered" evidence="8">
    <location>
        <begin position="1388"/>
        <end position="1436"/>
    </location>
</feature>
<feature type="region of interest" description="Disordered" evidence="8">
    <location>
        <begin position="2110"/>
        <end position="2137"/>
    </location>
</feature>
<keyword evidence="4" id="KW-0963">Cytoplasm</keyword>
<dbReference type="InterPro" id="IPR003960">
    <property type="entry name" value="ATPase_AAA_CS"/>
</dbReference>
<gene>
    <name evidence="11" type="ORF">C2E21_5118</name>
</gene>
<dbReference type="SUPFAM" id="SSF52540">
    <property type="entry name" value="P-loop containing nucleoside triphosphate hydrolases"/>
    <property type="match status" value="2"/>
</dbReference>
<feature type="region of interest" description="Disordered" evidence="8">
    <location>
        <begin position="2042"/>
        <end position="2063"/>
    </location>
</feature>
<dbReference type="STRING" id="3076.A0A2P6TPW5"/>
<dbReference type="OrthoDB" id="9982946at2759"/>